<reference evidence="5" key="1">
    <citation type="submission" date="2020-07" db="EMBL/GenBank/DDBJ databases">
        <authorList>
            <person name="Pettersson B.M.F."/>
            <person name="Behra P.R.K."/>
            <person name="Ramesh M."/>
            <person name="Das S."/>
            <person name="Dasgupta S."/>
            <person name="Kirsebom L.A."/>
        </authorList>
    </citation>
    <scope>NUCLEOTIDE SEQUENCE</scope>
    <source>
        <strain evidence="5">DSM 44615</strain>
    </source>
</reference>
<dbReference type="SMART" id="SM00342">
    <property type="entry name" value="HTH_ARAC"/>
    <property type="match status" value="1"/>
</dbReference>
<dbReference type="GO" id="GO:0003700">
    <property type="term" value="F:DNA-binding transcription factor activity"/>
    <property type="evidence" value="ECO:0007669"/>
    <property type="project" value="InterPro"/>
</dbReference>
<dbReference type="Gene3D" id="1.10.10.60">
    <property type="entry name" value="Homeodomain-like"/>
    <property type="match status" value="1"/>
</dbReference>
<dbReference type="EMBL" id="JACKSJ010000069">
    <property type="protein sequence ID" value="MCV7170146.1"/>
    <property type="molecule type" value="Genomic_DNA"/>
</dbReference>
<proteinExistence type="predicted"/>
<evidence type="ECO:0000313" key="5">
    <source>
        <dbReference type="EMBL" id="MCV7170146.1"/>
    </source>
</evidence>
<gene>
    <name evidence="5" type="ORF">H7I41_09480</name>
</gene>
<dbReference type="Pfam" id="PF12833">
    <property type="entry name" value="HTH_18"/>
    <property type="match status" value="1"/>
</dbReference>
<dbReference type="InterPro" id="IPR050204">
    <property type="entry name" value="AraC_XylS_family_regulators"/>
</dbReference>
<keyword evidence="3" id="KW-0804">Transcription</keyword>
<evidence type="ECO:0000256" key="1">
    <source>
        <dbReference type="ARBA" id="ARBA00023015"/>
    </source>
</evidence>
<dbReference type="GO" id="GO:0043565">
    <property type="term" value="F:sequence-specific DNA binding"/>
    <property type="evidence" value="ECO:0007669"/>
    <property type="project" value="InterPro"/>
</dbReference>
<accession>A0A9X3BV62</accession>
<keyword evidence="6" id="KW-1185">Reference proteome</keyword>
<comment type="caution">
    <text evidence="5">The sequence shown here is derived from an EMBL/GenBank/DDBJ whole genome shotgun (WGS) entry which is preliminary data.</text>
</comment>
<evidence type="ECO:0000256" key="2">
    <source>
        <dbReference type="ARBA" id="ARBA00023125"/>
    </source>
</evidence>
<protein>
    <submittedName>
        <fullName evidence="5">Helix-turn-helix domain-containing protein</fullName>
    </submittedName>
</protein>
<dbReference type="InterPro" id="IPR018060">
    <property type="entry name" value="HTH_AraC"/>
</dbReference>
<evidence type="ECO:0000256" key="3">
    <source>
        <dbReference type="ARBA" id="ARBA00023163"/>
    </source>
</evidence>
<dbReference type="PROSITE" id="PS01124">
    <property type="entry name" value="HTH_ARAC_FAMILY_2"/>
    <property type="match status" value="1"/>
</dbReference>
<feature type="domain" description="HTH araC/xylS-type" evidence="4">
    <location>
        <begin position="150"/>
        <end position="247"/>
    </location>
</feature>
<name>A0A9X3BV62_9MYCO</name>
<keyword evidence="2" id="KW-0238">DNA-binding</keyword>
<reference evidence="5" key="2">
    <citation type="journal article" date="2022" name="BMC Genomics">
        <title>Comparative genome analysis of mycobacteria focusing on tRNA and non-coding RNA.</title>
        <authorList>
            <person name="Behra P.R.K."/>
            <person name="Pettersson B.M.F."/>
            <person name="Ramesh M."/>
            <person name="Das S."/>
            <person name="Dasgupta S."/>
            <person name="Kirsebom L.A."/>
        </authorList>
    </citation>
    <scope>NUCLEOTIDE SEQUENCE</scope>
    <source>
        <strain evidence="5">DSM 44615</strain>
    </source>
</reference>
<sequence length="259" mass="26884">MRPGRLVLAGDLTGAGDVDIGVHHHPAVQLTVGLDGPLTVVLGDGRTVRCRVAVIAGGVRHALRPGGARTALSAYLNPAGRTGAALNGLCRRDGDGGVWTAPLDDDLAELIEGVHRSDDLQGAADIAVRAVLRAAGIDPADVSPVHPALSRAVELVSAGMPDRADLAAVARAVAVSPDHLGKLFRRQTGVSFSAMARWSRLLSALPHLDRGASVTDAAHLAGFADSAHAHRVCRELAGISPSQVARLLAENRTDPFKRE</sequence>
<organism evidence="5 6">
    <name type="scientific">[Mycobacterium] manitobense</name>
    <dbReference type="NCBI Taxonomy" id="190147"/>
    <lineage>
        <taxon>Bacteria</taxon>
        <taxon>Bacillati</taxon>
        <taxon>Actinomycetota</taxon>
        <taxon>Actinomycetes</taxon>
        <taxon>Mycobacteriales</taxon>
        <taxon>Mycobacteriaceae</taxon>
        <taxon>Mycolicibacterium</taxon>
    </lineage>
</organism>
<dbReference type="Proteomes" id="UP001140293">
    <property type="component" value="Unassembled WGS sequence"/>
</dbReference>
<keyword evidence="1" id="KW-0805">Transcription regulation</keyword>
<dbReference type="RefSeq" id="WP_264012341.1">
    <property type="nucleotide sequence ID" value="NZ_JACKSJ010000069.1"/>
</dbReference>
<evidence type="ECO:0000259" key="4">
    <source>
        <dbReference type="PROSITE" id="PS01124"/>
    </source>
</evidence>
<dbReference type="PANTHER" id="PTHR46796">
    <property type="entry name" value="HTH-TYPE TRANSCRIPTIONAL ACTIVATOR RHAS-RELATED"/>
    <property type="match status" value="1"/>
</dbReference>
<dbReference type="AlphaFoldDB" id="A0A9X3BV62"/>
<evidence type="ECO:0000313" key="6">
    <source>
        <dbReference type="Proteomes" id="UP001140293"/>
    </source>
</evidence>